<dbReference type="AlphaFoldDB" id="A0A9W8QD06"/>
<evidence type="ECO:0000256" key="1">
    <source>
        <dbReference type="SAM" id="MobiDB-lite"/>
    </source>
</evidence>
<dbReference type="KEGG" id="amus:LMH87_010286"/>
<dbReference type="InterPro" id="IPR052579">
    <property type="entry name" value="Zinc_finger_SWIM"/>
</dbReference>
<gene>
    <name evidence="2" type="ORF">LMH87_010286</name>
</gene>
<evidence type="ECO:0000313" key="3">
    <source>
        <dbReference type="Proteomes" id="UP001144673"/>
    </source>
</evidence>
<proteinExistence type="predicted"/>
<evidence type="ECO:0008006" key="4">
    <source>
        <dbReference type="Google" id="ProtNLM"/>
    </source>
</evidence>
<name>A0A9W8QD06_AKAMU</name>
<accession>A0A9W8QD06</accession>
<sequence>MPSIIAQREEHATMFGILEAVTIPHGNIFSSSESLIANLNERMEKEGYKIVKSRSHRAYIGGAEVPGNDTVRCDLVCDRGGRPYKSVATKHKTSTKKTGCPWKAKAVHRKAAGGWVLTVVCDQHNHEPGTPEPPSPEQSDNEEGDEEDSANDLPSLDAETSAAIQVAGVSEAAVRLTGDTFNKFKGEYRKLSGPDRMQVLSTLQLRVAAIYALQNEDMQRHRRREAQDRRHRDVESNKRPQEEGAVSTSKRQKPSTAHDQDAGTEALQSQMHPDVAHGLMGATQFQFPPRAPPQIQVADAAVQTSLSIPSSGMGGFPQFANSFSRGRRPNT</sequence>
<keyword evidence="3" id="KW-1185">Reference proteome</keyword>
<evidence type="ECO:0000313" key="2">
    <source>
        <dbReference type="EMBL" id="KAJ4153815.1"/>
    </source>
</evidence>
<dbReference type="EMBL" id="JAJHUN010000008">
    <property type="protein sequence ID" value="KAJ4153815.1"/>
    <property type="molecule type" value="Genomic_DNA"/>
</dbReference>
<dbReference type="Proteomes" id="UP001144673">
    <property type="component" value="Chromosome 5"/>
</dbReference>
<dbReference type="GeneID" id="80897445"/>
<feature type="compositionally biased region" description="Basic and acidic residues" evidence="1">
    <location>
        <begin position="225"/>
        <end position="242"/>
    </location>
</feature>
<dbReference type="PANTHER" id="PTHR31569">
    <property type="entry name" value="SWIM-TYPE DOMAIN-CONTAINING PROTEIN"/>
    <property type="match status" value="1"/>
</dbReference>
<comment type="caution">
    <text evidence="2">The sequence shown here is derived from an EMBL/GenBank/DDBJ whole genome shotgun (WGS) entry which is preliminary data.</text>
</comment>
<feature type="region of interest" description="Disordered" evidence="1">
    <location>
        <begin position="308"/>
        <end position="331"/>
    </location>
</feature>
<protein>
    <recommendedName>
        <fullName evidence="4">FAR1 domain-containing protein</fullName>
    </recommendedName>
</protein>
<feature type="compositionally biased region" description="Polar residues" evidence="1">
    <location>
        <begin position="246"/>
        <end position="255"/>
    </location>
</feature>
<dbReference type="RefSeq" id="XP_056054473.1">
    <property type="nucleotide sequence ID" value="XM_056197423.1"/>
</dbReference>
<dbReference type="PANTHER" id="PTHR31569:SF4">
    <property type="entry name" value="SWIM-TYPE DOMAIN-CONTAINING PROTEIN"/>
    <property type="match status" value="1"/>
</dbReference>
<feature type="region of interest" description="Disordered" evidence="1">
    <location>
        <begin position="123"/>
        <end position="153"/>
    </location>
</feature>
<organism evidence="2 3">
    <name type="scientific">Akanthomyces muscarius</name>
    <name type="common">Entomopathogenic fungus</name>
    <name type="synonym">Lecanicillium muscarium</name>
    <dbReference type="NCBI Taxonomy" id="2231603"/>
    <lineage>
        <taxon>Eukaryota</taxon>
        <taxon>Fungi</taxon>
        <taxon>Dikarya</taxon>
        <taxon>Ascomycota</taxon>
        <taxon>Pezizomycotina</taxon>
        <taxon>Sordariomycetes</taxon>
        <taxon>Hypocreomycetidae</taxon>
        <taxon>Hypocreales</taxon>
        <taxon>Cordycipitaceae</taxon>
        <taxon>Akanthomyces</taxon>
    </lineage>
</organism>
<feature type="compositionally biased region" description="Acidic residues" evidence="1">
    <location>
        <begin position="139"/>
        <end position="150"/>
    </location>
</feature>
<feature type="region of interest" description="Disordered" evidence="1">
    <location>
        <begin position="218"/>
        <end position="266"/>
    </location>
</feature>
<reference evidence="2" key="1">
    <citation type="journal article" date="2023" name="Access Microbiol">
        <title>De-novo genome assembly for Akanthomyces muscarius, a biocontrol agent of insect agricultural pests.</title>
        <authorList>
            <person name="Erdos Z."/>
            <person name="Studholme D.J."/>
            <person name="Raymond B."/>
            <person name="Sharma M."/>
        </authorList>
    </citation>
    <scope>NUCLEOTIDE SEQUENCE</scope>
    <source>
        <strain evidence="2">Ve6</strain>
    </source>
</reference>